<reference evidence="8 9" key="1">
    <citation type="submission" date="2014-03" db="EMBL/GenBank/DDBJ databases">
        <title>Draft genome sequence of the novel thermoacidophilic archaea Acidianus copahuensis ALE1 strain, isolated from Copahue volcanic area in Neuquen Argentina.</title>
        <authorList>
            <person name="Urbieta M.S."/>
            <person name="Rascovan N."/>
            <person name="Castro C."/>
            <person name="Revale S."/>
            <person name="Giaveno M.A."/>
            <person name="Vazquez M.P."/>
            <person name="Donati E.R."/>
        </authorList>
    </citation>
    <scope>NUCLEOTIDE SEQUENCE [LARGE SCALE GENOMIC DNA]</scope>
    <source>
        <strain evidence="8 9">ALE1</strain>
    </source>
</reference>
<organism evidence="8 9">
    <name type="scientific">Candidatus Acidianus copahuensis</name>
    <dbReference type="NCBI Taxonomy" id="1160895"/>
    <lineage>
        <taxon>Archaea</taxon>
        <taxon>Thermoproteota</taxon>
        <taxon>Thermoprotei</taxon>
        <taxon>Sulfolobales</taxon>
        <taxon>Sulfolobaceae</taxon>
        <taxon>Acidianus</taxon>
    </lineage>
</organism>
<dbReference type="Proteomes" id="UP000024332">
    <property type="component" value="Unassembled WGS sequence"/>
</dbReference>
<dbReference type="GO" id="GO:0006754">
    <property type="term" value="P:ATP biosynthetic process"/>
    <property type="evidence" value="ECO:0007669"/>
    <property type="project" value="UniProtKB-KW"/>
</dbReference>
<evidence type="ECO:0000313" key="9">
    <source>
        <dbReference type="Proteomes" id="UP000024332"/>
    </source>
</evidence>
<keyword evidence="7" id="KW-0066">ATP synthesis</keyword>
<evidence type="ECO:0000256" key="7">
    <source>
        <dbReference type="ARBA" id="ARBA00023310"/>
    </source>
</evidence>
<keyword evidence="9" id="KW-1185">Reference proteome</keyword>
<comment type="caution">
    <text evidence="8">The sequence shown here is derived from an EMBL/GenBank/DDBJ whole genome shotgun (WGS) entry which is preliminary data.</text>
</comment>
<accession>A0A031LPI8</accession>
<dbReference type="InterPro" id="IPR038495">
    <property type="entry name" value="ATPase_E_C"/>
</dbReference>
<gene>
    <name evidence="8" type="ORF">CM19_06465</name>
</gene>
<evidence type="ECO:0000313" key="8">
    <source>
        <dbReference type="EMBL" id="EZQ06997.1"/>
    </source>
</evidence>
<evidence type="ECO:0000256" key="4">
    <source>
        <dbReference type="ARBA" id="ARBA00022781"/>
    </source>
</evidence>
<dbReference type="Gene3D" id="3.30.2320.30">
    <property type="entry name" value="ATP synthase, E subunit, C-terminal"/>
    <property type="match status" value="1"/>
</dbReference>
<dbReference type="GO" id="GO:0033178">
    <property type="term" value="C:proton-transporting two-sector ATPase complex, catalytic domain"/>
    <property type="evidence" value="ECO:0007669"/>
    <property type="project" value="InterPro"/>
</dbReference>
<protein>
    <submittedName>
        <fullName evidence="8">ATP synthase subunit E</fullName>
    </submittedName>
</protein>
<dbReference type="SUPFAM" id="SSF160527">
    <property type="entry name" value="V-type ATPase subunit E-like"/>
    <property type="match status" value="1"/>
</dbReference>
<dbReference type="InterPro" id="IPR002842">
    <property type="entry name" value="ATPase_V1_Esu"/>
</dbReference>
<dbReference type="OrthoDB" id="43245at2157"/>
<comment type="similarity">
    <text evidence="1">Belongs to the V-ATPase E subunit family.</text>
</comment>
<evidence type="ECO:0000256" key="5">
    <source>
        <dbReference type="ARBA" id="ARBA00023065"/>
    </source>
</evidence>
<keyword evidence="5" id="KW-0406">Ion transport</keyword>
<keyword evidence="3" id="KW-1003">Cell membrane</keyword>
<name>A0A031LPI8_9CREN</name>
<dbReference type="EMBL" id="JFZT01000039">
    <property type="protein sequence ID" value="EZQ06997.1"/>
    <property type="molecule type" value="Genomic_DNA"/>
</dbReference>
<evidence type="ECO:0000256" key="3">
    <source>
        <dbReference type="ARBA" id="ARBA00022475"/>
    </source>
</evidence>
<evidence type="ECO:0000256" key="1">
    <source>
        <dbReference type="ARBA" id="ARBA00005901"/>
    </source>
</evidence>
<proteinExistence type="inferred from homology"/>
<dbReference type="RefSeq" id="WP_048099517.1">
    <property type="nucleotide sequence ID" value="NZ_JFZT01000039.1"/>
</dbReference>
<evidence type="ECO:0000256" key="6">
    <source>
        <dbReference type="ARBA" id="ARBA00023136"/>
    </source>
</evidence>
<evidence type="ECO:0000256" key="2">
    <source>
        <dbReference type="ARBA" id="ARBA00022448"/>
    </source>
</evidence>
<keyword evidence="2" id="KW-0813">Transport</keyword>
<dbReference type="AlphaFoldDB" id="A0A031LPI8"/>
<dbReference type="Pfam" id="PF01991">
    <property type="entry name" value="vATP-synt_E"/>
    <property type="match status" value="1"/>
</dbReference>
<keyword evidence="4" id="KW-0375">Hydrogen ion transport</keyword>
<dbReference type="GO" id="GO:0046961">
    <property type="term" value="F:proton-transporting ATPase activity, rotational mechanism"/>
    <property type="evidence" value="ECO:0007669"/>
    <property type="project" value="InterPro"/>
</dbReference>
<dbReference type="STRING" id="1160895.CM19_06465"/>
<sequence>MEFEQLLEYQIEDIFQQIKSDLSKGVEEANSYLDKKYNDILSQYSDKIKEQISKREEEIGGEKAKIEVENKRTLLNEQDFWIKKVYGEVLKRARDITSSSEYTEGIRKIISDKAKDSSIIYCNSGDQDLIRSLVKSAKIKANIQIDNSVIGGIKITYPDQGLTMDYSLNLILDQVFESVKPKIVSILFGED</sequence>
<keyword evidence="6" id="KW-0472">Membrane</keyword>